<keyword evidence="3" id="KW-1185">Reference proteome</keyword>
<dbReference type="EMBL" id="LUCM01004480">
    <property type="protein sequence ID" value="KAA0194281.1"/>
    <property type="molecule type" value="Genomic_DNA"/>
</dbReference>
<feature type="compositionally biased region" description="Polar residues" evidence="1">
    <location>
        <begin position="279"/>
        <end position="298"/>
    </location>
</feature>
<evidence type="ECO:0000313" key="2">
    <source>
        <dbReference type="EMBL" id="KAA0194281.1"/>
    </source>
</evidence>
<comment type="caution">
    <text evidence="2">The sequence shown here is derived from an EMBL/GenBank/DDBJ whole genome shotgun (WGS) entry which is preliminary data.</text>
</comment>
<dbReference type="Proteomes" id="UP000728185">
    <property type="component" value="Unassembled WGS sequence"/>
</dbReference>
<name>A0A8E0VHN5_9TREM</name>
<protein>
    <submittedName>
        <fullName evidence="2">Putative barh homeobox protein</fullName>
    </submittedName>
</protein>
<feature type="compositionally biased region" description="Low complexity" evidence="1">
    <location>
        <begin position="762"/>
        <end position="778"/>
    </location>
</feature>
<dbReference type="OrthoDB" id="6284415at2759"/>
<evidence type="ECO:0000256" key="1">
    <source>
        <dbReference type="SAM" id="MobiDB-lite"/>
    </source>
</evidence>
<gene>
    <name evidence="2" type="ORF">FBUS_09749</name>
</gene>
<accession>A0A8E0VHN5</accession>
<sequence length="814" mass="85622">MLLFISQDTQHSRKNPFVEVERLIPVVQFIRLCLLATRGGLTPAQEAALTYETEDEVRYLINQTVRYFLTAGIGAGQSGVGVSSGSVGAGAAGGGGTVSVVSAPTGASPTGSPSSAVTSVSANASLNPEQAKRSIDTYFRLIQVVIFTRSQHTKESPDFPNYLEEVLVGNTKELITCNKQLFDRMNNVLLATPRGANCRHACASVYSVVVMETETAVQALQTAKNMLNALPAAGSPIDGESSHAVQGMFMGAAYLLERLFSRHVATGTPSALAYMATGQPTGSGSCSSADGVVTMTSTKKSRKEKQQQQKQLRADIIATIEHLVTLMSGFLIKPSSLYSFPMGSSAKDKRGVDGDWYANASVAQATVAALLEALMVLARAGCLSHLPAGTWPISGTPPSLVSSKAALIHQIASYFPTPATYGAGNSDLIGTLSGQPRVAQAALRALAACCMGEGTERIADSGGNNNAKLATTTAAAAATGSKTAEVPVFMAHPHTVQILRLMTNIAEVNDPSLHLAVGTSIADCLLGPSSPLKYHWYERSYPLLVAPEAVAAAVASPGGVWLAGQLESLLTRRPGQVQTRPATLAAAFWALALVRRMGPPPSSLLPVRLIIDLLEEKDGNQGSPIYRELCGLAQQIGRPDLALSLIVLAIALPPNARLSNSSSGQHASSNVACNLAASVTYAGLVRRLGRALAPALPRLVPRIFIRRFDYARPRLRQAMENVWLGLVSYASNSATPSLACVTSCSTLNLSTSAGHSGQSTASQPGLQQPQQQATQSSPNHVPSNSVHALASEMVSPISIWLDNLGLFCFSTYHS</sequence>
<keyword evidence="2" id="KW-0371">Homeobox</keyword>
<dbReference type="GO" id="GO:0003677">
    <property type="term" value="F:DNA binding"/>
    <property type="evidence" value="ECO:0007669"/>
    <property type="project" value="UniProtKB-KW"/>
</dbReference>
<dbReference type="AlphaFoldDB" id="A0A8E0VHN5"/>
<evidence type="ECO:0000313" key="3">
    <source>
        <dbReference type="Proteomes" id="UP000728185"/>
    </source>
</evidence>
<organism evidence="2 3">
    <name type="scientific">Fasciolopsis buskii</name>
    <dbReference type="NCBI Taxonomy" id="27845"/>
    <lineage>
        <taxon>Eukaryota</taxon>
        <taxon>Metazoa</taxon>
        <taxon>Spiralia</taxon>
        <taxon>Lophotrochozoa</taxon>
        <taxon>Platyhelminthes</taxon>
        <taxon>Trematoda</taxon>
        <taxon>Digenea</taxon>
        <taxon>Plagiorchiida</taxon>
        <taxon>Echinostomata</taxon>
        <taxon>Echinostomatoidea</taxon>
        <taxon>Fasciolidae</taxon>
        <taxon>Fasciolopsis</taxon>
    </lineage>
</organism>
<reference evidence="2" key="1">
    <citation type="submission" date="2019-05" db="EMBL/GenBank/DDBJ databases">
        <title>Annotation for the trematode Fasciolopsis buski.</title>
        <authorList>
            <person name="Choi Y.-J."/>
        </authorList>
    </citation>
    <scope>NUCLEOTIDE SEQUENCE</scope>
    <source>
        <strain evidence="2">HT</strain>
        <tissue evidence="2">Whole worm</tissue>
    </source>
</reference>
<feature type="region of interest" description="Disordered" evidence="1">
    <location>
        <begin position="279"/>
        <end position="307"/>
    </location>
</feature>
<proteinExistence type="predicted"/>
<feature type="region of interest" description="Disordered" evidence="1">
    <location>
        <begin position="753"/>
        <end position="784"/>
    </location>
</feature>
<keyword evidence="2" id="KW-0238">DNA-binding</keyword>